<evidence type="ECO:0000313" key="2">
    <source>
        <dbReference type="Proteomes" id="UP000346198"/>
    </source>
</evidence>
<dbReference type="Gene3D" id="3.40.30.10">
    <property type="entry name" value="Glutaredoxin"/>
    <property type="match status" value="1"/>
</dbReference>
<proteinExistence type="predicted"/>
<reference evidence="1 2" key="1">
    <citation type="submission" date="2019-04" db="EMBL/GenBank/DDBJ databases">
        <authorList>
            <person name="Van Vliet M D."/>
        </authorList>
    </citation>
    <scope>NUCLEOTIDE SEQUENCE [LARGE SCALE GENOMIC DNA]</scope>
    <source>
        <strain evidence="1 2">F21</strain>
    </source>
</reference>
<dbReference type="SUPFAM" id="SSF52833">
    <property type="entry name" value="Thioredoxin-like"/>
    <property type="match status" value="1"/>
</dbReference>
<name>A0A6C2UNB6_9BACT</name>
<accession>A0A6C2UNB6</accession>
<dbReference type="Pfam" id="PF01257">
    <property type="entry name" value="2Fe-2S_thioredx"/>
    <property type="match status" value="1"/>
</dbReference>
<dbReference type="AlphaFoldDB" id="A0A6C2UNB6"/>
<keyword evidence="2" id="KW-1185">Reference proteome</keyword>
<sequence>MKKIKITICTGTTCYIMGATHLQRLDEVMDAAMLEQVEIIGSHCLGYCDAENFGKAPFVKVNDQLIADATLDKVIRKVREILNTGAN</sequence>
<organism evidence="1 2">
    <name type="scientific">Pontiella sulfatireligans</name>
    <dbReference type="NCBI Taxonomy" id="2750658"/>
    <lineage>
        <taxon>Bacteria</taxon>
        <taxon>Pseudomonadati</taxon>
        <taxon>Kiritimatiellota</taxon>
        <taxon>Kiritimatiellia</taxon>
        <taxon>Kiritimatiellales</taxon>
        <taxon>Pontiellaceae</taxon>
        <taxon>Pontiella</taxon>
    </lineage>
</organism>
<dbReference type="InterPro" id="IPR036249">
    <property type="entry name" value="Thioredoxin-like_sf"/>
</dbReference>
<dbReference type="EMBL" id="CAAHFH010000002">
    <property type="protein sequence ID" value="VGO20771.1"/>
    <property type="molecule type" value="Genomic_DNA"/>
</dbReference>
<evidence type="ECO:0000313" key="1">
    <source>
        <dbReference type="EMBL" id="VGO20771.1"/>
    </source>
</evidence>
<dbReference type="RefSeq" id="WP_136062288.1">
    <property type="nucleotide sequence ID" value="NZ_CAAHFH010000002.1"/>
</dbReference>
<protein>
    <submittedName>
        <fullName evidence="1">Uncharacterized protein</fullName>
    </submittedName>
</protein>
<dbReference type="Proteomes" id="UP000346198">
    <property type="component" value="Unassembled WGS sequence"/>
</dbReference>
<gene>
    <name evidence="1" type="ORF">SCARR_02838</name>
</gene>